<dbReference type="Gene3D" id="1.10.150.130">
    <property type="match status" value="1"/>
</dbReference>
<keyword evidence="2 4" id="KW-0238">DNA-binding</keyword>
<dbReference type="EMBL" id="CP045650">
    <property type="protein sequence ID" value="QGA11014.1"/>
    <property type="molecule type" value="Genomic_DNA"/>
</dbReference>
<dbReference type="RefSeq" id="WP_153371408.1">
    <property type="nucleotide sequence ID" value="NZ_CP045650.1"/>
</dbReference>
<dbReference type="Gene3D" id="1.10.443.10">
    <property type="entry name" value="Intergrase catalytic core"/>
    <property type="match status" value="1"/>
</dbReference>
<dbReference type="InterPro" id="IPR057084">
    <property type="entry name" value="Int_N"/>
</dbReference>
<dbReference type="PANTHER" id="PTHR30349:SF94">
    <property type="entry name" value="INTEGRASE_RECOMBINASE HI_1414-RELATED"/>
    <property type="match status" value="1"/>
</dbReference>
<dbReference type="Pfam" id="PF00589">
    <property type="entry name" value="Phage_integrase"/>
    <property type="match status" value="1"/>
</dbReference>
<dbReference type="InterPro" id="IPR011010">
    <property type="entry name" value="DNA_brk_join_enz"/>
</dbReference>
<dbReference type="InterPro" id="IPR013762">
    <property type="entry name" value="Integrase-like_cat_sf"/>
</dbReference>
<evidence type="ECO:0000256" key="1">
    <source>
        <dbReference type="ARBA" id="ARBA00022908"/>
    </source>
</evidence>
<gene>
    <name evidence="7" type="ORF">GFH30_06245</name>
</gene>
<keyword evidence="1" id="KW-0229">DNA integration</keyword>
<reference evidence="7 8" key="1">
    <citation type="submission" date="2019-10" db="EMBL/GenBank/DDBJ databases">
        <authorList>
            <person name="Dong K."/>
        </authorList>
    </citation>
    <scope>NUCLEOTIDE SEQUENCE [LARGE SCALE GENOMIC DNA]</scope>
    <source>
        <strain evidence="8">dk386</strain>
    </source>
</reference>
<feature type="domain" description="Tyr recombinase" evidence="5">
    <location>
        <begin position="163"/>
        <end position="335"/>
    </location>
</feature>
<accession>A0ABX6D0G3</accession>
<evidence type="ECO:0000256" key="4">
    <source>
        <dbReference type="PROSITE-ProRule" id="PRU01248"/>
    </source>
</evidence>
<dbReference type="Proteomes" id="UP000327478">
    <property type="component" value="Chromosome"/>
</dbReference>
<evidence type="ECO:0000259" key="5">
    <source>
        <dbReference type="PROSITE" id="PS51898"/>
    </source>
</evidence>
<dbReference type="InterPro" id="IPR010998">
    <property type="entry name" value="Integrase_recombinase_N"/>
</dbReference>
<keyword evidence="3" id="KW-0233">DNA recombination</keyword>
<organism evidence="7 8">
    <name type="scientific">Acinetobacter wanghuae</name>
    <dbReference type="NCBI Taxonomy" id="2662362"/>
    <lineage>
        <taxon>Bacteria</taxon>
        <taxon>Pseudomonadati</taxon>
        <taxon>Pseudomonadota</taxon>
        <taxon>Gammaproteobacteria</taxon>
        <taxon>Moraxellales</taxon>
        <taxon>Moraxellaceae</taxon>
        <taxon>Acinetobacter</taxon>
    </lineage>
</organism>
<name>A0ABX6D0G3_9GAMM</name>
<evidence type="ECO:0000256" key="3">
    <source>
        <dbReference type="ARBA" id="ARBA00023172"/>
    </source>
</evidence>
<dbReference type="PROSITE" id="PS51898">
    <property type="entry name" value="TYR_RECOMBINASE"/>
    <property type="match status" value="1"/>
</dbReference>
<dbReference type="PANTHER" id="PTHR30349">
    <property type="entry name" value="PHAGE INTEGRASE-RELATED"/>
    <property type="match status" value="1"/>
</dbReference>
<dbReference type="InterPro" id="IPR002104">
    <property type="entry name" value="Integrase_catalytic"/>
</dbReference>
<evidence type="ECO:0000313" key="7">
    <source>
        <dbReference type="EMBL" id="QGA11014.1"/>
    </source>
</evidence>
<proteinExistence type="predicted"/>
<protein>
    <submittedName>
        <fullName evidence="7">Tyrosine-type recombinase/integrase</fullName>
    </submittedName>
</protein>
<dbReference type="SUPFAM" id="SSF56349">
    <property type="entry name" value="DNA breaking-rejoining enzymes"/>
    <property type="match status" value="1"/>
</dbReference>
<dbReference type="PROSITE" id="PS51900">
    <property type="entry name" value="CB"/>
    <property type="match status" value="1"/>
</dbReference>
<evidence type="ECO:0000259" key="6">
    <source>
        <dbReference type="PROSITE" id="PS51900"/>
    </source>
</evidence>
<dbReference type="CDD" id="cd00796">
    <property type="entry name" value="INT_Rci_Hp1_C"/>
    <property type="match status" value="1"/>
</dbReference>
<evidence type="ECO:0000256" key="2">
    <source>
        <dbReference type="ARBA" id="ARBA00023125"/>
    </source>
</evidence>
<evidence type="ECO:0000313" key="8">
    <source>
        <dbReference type="Proteomes" id="UP000327478"/>
    </source>
</evidence>
<dbReference type="InterPro" id="IPR044068">
    <property type="entry name" value="CB"/>
</dbReference>
<keyword evidence="8" id="KW-1185">Reference proteome</keyword>
<sequence length="345" mass="40027">MKLPKPIQRGESWRIIVTFEKKRYSITRDSAKECELWAIDKLSELRTNKKAIAQGEKPAYPFRELCAKYYQEHGRHMKSARTINFKIKNIDRIAPNLADKSIYDFKPTDIAEWRNNRKKEVKVATLRNEHAIYSAVFTYAMKELFLIESNVWHSVTMPGKEKSRSQRITDEDQAKMLEALSWDGTTTPETSRHYVAWAFLFALETAMRQGEILAMKKQDIKDGFVHLPMTKNGESRNVPLSKEAKRLLSLLPKTNKQLVSLDKDRCCATWVRAKKRAGLPHINFHDSRHEAITRMVKVRKLPVEVLAKITGHKTISMLVNTYYNPDAQDLVEMFNDSENSENVEL</sequence>
<feature type="domain" description="Core-binding (CB)" evidence="6">
    <location>
        <begin position="60"/>
        <end position="141"/>
    </location>
</feature>
<dbReference type="InterPro" id="IPR050090">
    <property type="entry name" value="Tyrosine_recombinase_XerCD"/>
</dbReference>
<dbReference type="Pfam" id="PF24624">
    <property type="entry name" value="Int_N"/>
    <property type="match status" value="1"/>
</dbReference>